<dbReference type="AlphaFoldDB" id="A0A8J2ZZ12"/>
<dbReference type="Proteomes" id="UP000656813">
    <property type="component" value="Unassembled WGS sequence"/>
</dbReference>
<sequence>MLEPVGVCVDCGKTVYCDGGFLGGVILEDHTLRCSDCHHERKETISESTT</sequence>
<evidence type="ECO:0000313" key="2">
    <source>
        <dbReference type="Proteomes" id="UP000656813"/>
    </source>
</evidence>
<dbReference type="EMBL" id="BMFV01000042">
    <property type="protein sequence ID" value="GGH87708.1"/>
    <property type="molecule type" value="Genomic_DNA"/>
</dbReference>
<proteinExistence type="predicted"/>
<organism evidence="1 2">
    <name type="scientific">Pullulanibacillus pueri</name>
    <dbReference type="NCBI Taxonomy" id="1437324"/>
    <lineage>
        <taxon>Bacteria</taxon>
        <taxon>Bacillati</taxon>
        <taxon>Bacillota</taxon>
        <taxon>Bacilli</taxon>
        <taxon>Bacillales</taxon>
        <taxon>Sporolactobacillaceae</taxon>
        <taxon>Pullulanibacillus</taxon>
    </lineage>
</organism>
<name>A0A8J2ZZ12_9BACL</name>
<keyword evidence="2" id="KW-1185">Reference proteome</keyword>
<protein>
    <submittedName>
        <fullName evidence="1">Uncharacterized protein</fullName>
    </submittedName>
</protein>
<reference evidence="1" key="2">
    <citation type="submission" date="2020-09" db="EMBL/GenBank/DDBJ databases">
        <authorList>
            <person name="Sun Q."/>
            <person name="Zhou Y."/>
        </authorList>
    </citation>
    <scope>NUCLEOTIDE SEQUENCE</scope>
    <source>
        <strain evidence="1">CGMCC 1.12777</strain>
    </source>
</reference>
<evidence type="ECO:0000313" key="1">
    <source>
        <dbReference type="EMBL" id="GGH87708.1"/>
    </source>
</evidence>
<accession>A0A8J2ZZ12</accession>
<dbReference type="RefSeq" id="WP_188498991.1">
    <property type="nucleotide sequence ID" value="NZ_BMFV01000042.1"/>
</dbReference>
<gene>
    <name evidence="1" type="ORF">GCM10007096_38340</name>
</gene>
<reference evidence="1" key="1">
    <citation type="journal article" date="2014" name="Int. J. Syst. Evol. Microbiol.">
        <title>Complete genome sequence of Corynebacterium casei LMG S-19264T (=DSM 44701T), isolated from a smear-ripened cheese.</title>
        <authorList>
            <consortium name="US DOE Joint Genome Institute (JGI-PGF)"/>
            <person name="Walter F."/>
            <person name="Albersmeier A."/>
            <person name="Kalinowski J."/>
            <person name="Ruckert C."/>
        </authorList>
    </citation>
    <scope>NUCLEOTIDE SEQUENCE</scope>
    <source>
        <strain evidence="1">CGMCC 1.12777</strain>
    </source>
</reference>
<comment type="caution">
    <text evidence="1">The sequence shown here is derived from an EMBL/GenBank/DDBJ whole genome shotgun (WGS) entry which is preliminary data.</text>
</comment>